<dbReference type="AlphaFoldDB" id="A0A1Y1QF03"/>
<dbReference type="InterPro" id="IPR025528">
    <property type="entry name" value="BrnA_antitoxin"/>
</dbReference>
<organism evidence="1 2">
    <name type="scientific">Thiothrix lacustris</name>
    <dbReference type="NCBI Taxonomy" id="525917"/>
    <lineage>
        <taxon>Bacteria</taxon>
        <taxon>Pseudomonadati</taxon>
        <taxon>Pseudomonadota</taxon>
        <taxon>Gammaproteobacteria</taxon>
        <taxon>Thiotrichales</taxon>
        <taxon>Thiotrichaceae</taxon>
        <taxon>Thiothrix</taxon>
    </lineage>
</organism>
<sequence length="62" mass="6891">MTHQGRVIGKATRGKQRAAVKVPVSIRLSPDVLEYFKRGGDGWQTRLEDALQAYIADHQQAA</sequence>
<gene>
    <name evidence="1" type="ORF">BWK73_37795</name>
</gene>
<dbReference type="Proteomes" id="UP000192491">
    <property type="component" value="Unassembled WGS sequence"/>
</dbReference>
<dbReference type="Pfam" id="PF14384">
    <property type="entry name" value="BrnA_antitoxin"/>
    <property type="match status" value="1"/>
</dbReference>
<evidence type="ECO:0000313" key="1">
    <source>
        <dbReference type="EMBL" id="OQX03965.1"/>
    </source>
</evidence>
<dbReference type="EMBL" id="MTEJ01000368">
    <property type="protein sequence ID" value="OQX03965.1"/>
    <property type="molecule type" value="Genomic_DNA"/>
</dbReference>
<comment type="caution">
    <text evidence="1">The sequence shown here is derived from an EMBL/GenBank/DDBJ whole genome shotgun (WGS) entry which is preliminary data.</text>
</comment>
<evidence type="ECO:0000313" key="2">
    <source>
        <dbReference type="Proteomes" id="UP000192491"/>
    </source>
</evidence>
<protein>
    <recommendedName>
        <fullName evidence="3">BrnA antitoxin family protein</fullName>
    </recommendedName>
</protein>
<accession>A0A1Y1QF03</accession>
<proteinExistence type="predicted"/>
<evidence type="ECO:0008006" key="3">
    <source>
        <dbReference type="Google" id="ProtNLM"/>
    </source>
</evidence>
<reference evidence="1 2" key="1">
    <citation type="submission" date="2017-01" db="EMBL/GenBank/DDBJ databases">
        <title>Novel large sulfur bacteria in the metagenomes of groundwater-fed chemosynthetic microbial mats in the Lake Huron basin.</title>
        <authorList>
            <person name="Sharrar A.M."/>
            <person name="Flood B.E."/>
            <person name="Bailey J.V."/>
            <person name="Jones D.S."/>
            <person name="Biddanda B."/>
            <person name="Ruberg S.A."/>
            <person name="Marcus D.N."/>
            <person name="Dick G.J."/>
        </authorList>
    </citation>
    <scope>NUCLEOTIDE SEQUENCE [LARGE SCALE GENOMIC DNA]</scope>
    <source>
        <strain evidence="1">A8</strain>
    </source>
</reference>
<name>A0A1Y1QF03_9GAMM</name>